<gene>
    <name evidence="2" type="ORF">PICST_28808</name>
</gene>
<feature type="non-terminal residue" evidence="2">
    <location>
        <position position="210"/>
    </location>
</feature>
<dbReference type="KEGG" id="pic:PICST_28808"/>
<evidence type="ECO:0000256" key="1">
    <source>
        <dbReference type="SAM" id="Phobius"/>
    </source>
</evidence>
<feature type="transmembrane region" description="Helical" evidence="1">
    <location>
        <begin position="39"/>
        <end position="56"/>
    </location>
</feature>
<dbReference type="InParanoid" id="A3GH08"/>
<dbReference type="HOGENOM" id="CLU_112097_0_0_1"/>
<dbReference type="Proteomes" id="UP000002258">
    <property type="component" value="Chromosome 1"/>
</dbReference>
<dbReference type="AlphaFoldDB" id="A3GH08"/>
<proteinExistence type="predicted"/>
<evidence type="ECO:0000313" key="3">
    <source>
        <dbReference type="Proteomes" id="UP000002258"/>
    </source>
</evidence>
<dbReference type="GeneID" id="4851557"/>
<keyword evidence="1" id="KW-1133">Transmembrane helix</keyword>
<dbReference type="InterPro" id="IPR024316">
    <property type="entry name" value="APQ12"/>
</dbReference>
<organism evidence="2 3">
    <name type="scientific">Scheffersomyces stipitis (strain ATCC 58785 / CBS 6054 / NBRC 10063 / NRRL Y-11545)</name>
    <name type="common">Yeast</name>
    <name type="synonym">Pichia stipitis</name>
    <dbReference type="NCBI Taxonomy" id="322104"/>
    <lineage>
        <taxon>Eukaryota</taxon>
        <taxon>Fungi</taxon>
        <taxon>Dikarya</taxon>
        <taxon>Ascomycota</taxon>
        <taxon>Saccharomycotina</taxon>
        <taxon>Pichiomycetes</taxon>
        <taxon>Debaryomycetaceae</taxon>
        <taxon>Scheffersomyces</taxon>
    </lineage>
</organism>
<dbReference type="eggNOG" id="ENOG502RQ81">
    <property type="taxonomic scope" value="Eukaryota"/>
</dbReference>
<dbReference type="RefSeq" id="XP_001387651.1">
    <property type="nucleotide sequence ID" value="XM_001387614.1"/>
</dbReference>
<dbReference type="OMA" id="WINFIFT"/>
<feature type="transmembrane region" description="Helical" evidence="1">
    <location>
        <begin position="7"/>
        <end position="33"/>
    </location>
</feature>
<dbReference type="Pfam" id="PF12716">
    <property type="entry name" value="Apq12"/>
    <property type="match status" value="1"/>
</dbReference>
<keyword evidence="1" id="KW-0472">Membrane</keyword>
<keyword evidence="3" id="KW-1185">Reference proteome</keyword>
<keyword evidence="1" id="KW-0812">Transmembrane</keyword>
<reference evidence="2 3" key="1">
    <citation type="journal article" date="2007" name="Nat. Biotechnol.">
        <title>Genome sequence of the lignocellulose-bioconverting and xylose-fermenting yeast Pichia stipitis.</title>
        <authorList>
            <person name="Jeffries T.W."/>
            <person name="Grigoriev I.V."/>
            <person name="Grimwood J."/>
            <person name="Laplaza J.M."/>
            <person name="Aerts A."/>
            <person name="Salamov A."/>
            <person name="Schmutz J."/>
            <person name="Lindquist E."/>
            <person name="Dehal P."/>
            <person name="Shapiro H."/>
            <person name="Jin Y.S."/>
            <person name="Passoth V."/>
            <person name="Richardson P.M."/>
        </authorList>
    </citation>
    <scope>NUCLEOTIDE SEQUENCE [LARGE SCALE GENOMIC DNA]</scope>
    <source>
        <strain evidence="3">ATCC 58785 / CBS 6054 / NBRC 10063 / NRRL Y-11545</strain>
    </source>
</reference>
<feature type="transmembrane region" description="Helical" evidence="1">
    <location>
        <begin position="63"/>
        <end position="88"/>
    </location>
</feature>
<protein>
    <submittedName>
        <fullName evidence="2">Uncharacterized protein</fullName>
    </submittedName>
</protein>
<dbReference type="EMBL" id="AAVQ01000001">
    <property type="protein sequence ID" value="EAZ63628.1"/>
    <property type="molecule type" value="Genomic_DNA"/>
</dbReference>
<name>A3GH08_PICST</name>
<evidence type="ECO:0000313" key="2">
    <source>
        <dbReference type="EMBL" id="EAZ63628.1"/>
    </source>
</evidence>
<dbReference type="OrthoDB" id="4008673at2759"/>
<sequence length="210" mass="23876">MEVRDLLATVAAFVVTTLAFLLKNTIALVAYAYQNYPEYTSIVFAIIGVYLVYKFVVKIFKMWLNLLIATIKTFLVLATLAVAATIYLRGWGKFVNQDIPFLVDVAKSITSNEPDNQNSFWLVHGLLGNQKVYSFLKNGFQNAGESASSILEDAEFDIDPNAYFEYMNENFYKNKEDFNYENIKRALDEGFENLEDYLSSKGLDINDLGN</sequence>
<comment type="caution">
    <text evidence="2">The sequence shown here is derived from an EMBL/GenBank/DDBJ whole genome shotgun (WGS) entry which is preliminary data.</text>
</comment>
<accession>A3GH08</accession>